<evidence type="ECO:0000313" key="2">
    <source>
        <dbReference type="EMBL" id="OBZ73272.1"/>
    </source>
</evidence>
<reference evidence="2 3" key="1">
    <citation type="submission" date="2016-03" db="EMBL/GenBank/DDBJ databases">
        <title>Whole genome sequencing of Grifola frondosa 9006-11.</title>
        <authorList>
            <person name="Min B."/>
            <person name="Park H."/>
            <person name="Kim J.-G."/>
            <person name="Cho H."/>
            <person name="Oh Y.-L."/>
            <person name="Kong W.-S."/>
            <person name="Choi I.-G."/>
        </authorList>
    </citation>
    <scope>NUCLEOTIDE SEQUENCE [LARGE SCALE GENOMIC DNA]</scope>
    <source>
        <strain evidence="2 3">9006-11</strain>
    </source>
</reference>
<proteinExistence type="predicted"/>
<evidence type="ECO:0000256" key="1">
    <source>
        <dbReference type="SAM" id="MobiDB-lite"/>
    </source>
</evidence>
<protein>
    <submittedName>
        <fullName evidence="2">Uncharacterized protein</fullName>
    </submittedName>
</protein>
<accession>A0A1C7M8W4</accession>
<dbReference type="EMBL" id="LUGG01000007">
    <property type="protein sequence ID" value="OBZ73272.1"/>
    <property type="molecule type" value="Genomic_DNA"/>
</dbReference>
<dbReference type="Proteomes" id="UP000092993">
    <property type="component" value="Unassembled WGS sequence"/>
</dbReference>
<sequence>MRLTYLFRDHNVFEDFIQQRLQITTIQSTAQEVAALVLYMLHNEGGTEALARKIAKDGLTRSEDVTLTARIVVMMKQICNVSAMTRLRRVKRIPSNILQTDRSTGEGEKAEVAGATGLGAGGVTVGGFHVGGASEAPVVSGSGAATAAQPASDGARGSGAQTPPPGVANEATGLTPSPAKRVKKWSEAVKEAGSPTMSPYGTPMLGPVRSWSHGGGSAKSVSSGMSETSGSYSGSSF</sequence>
<feature type="region of interest" description="Disordered" evidence="1">
    <location>
        <begin position="139"/>
        <end position="237"/>
    </location>
</feature>
<dbReference type="AlphaFoldDB" id="A0A1C7M8W4"/>
<organism evidence="2 3">
    <name type="scientific">Grifola frondosa</name>
    <name type="common">Maitake</name>
    <name type="synonym">Polyporus frondosus</name>
    <dbReference type="NCBI Taxonomy" id="5627"/>
    <lineage>
        <taxon>Eukaryota</taxon>
        <taxon>Fungi</taxon>
        <taxon>Dikarya</taxon>
        <taxon>Basidiomycota</taxon>
        <taxon>Agaricomycotina</taxon>
        <taxon>Agaricomycetes</taxon>
        <taxon>Polyporales</taxon>
        <taxon>Grifolaceae</taxon>
        <taxon>Grifola</taxon>
    </lineage>
</organism>
<gene>
    <name evidence="2" type="ORF">A0H81_06594</name>
</gene>
<feature type="compositionally biased region" description="Low complexity" evidence="1">
    <location>
        <begin position="220"/>
        <end position="237"/>
    </location>
</feature>
<comment type="caution">
    <text evidence="2">The sequence shown here is derived from an EMBL/GenBank/DDBJ whole genome shotgun (WGS) entry which is preliminary data.</text>
</comment>
<name>A0A1C7M8W4_GRIFR</name>
<evidence type="ECO:0000313" key="3">
    <source>
        <dbReference type="Proteomes" id="UP000092993"/>
    </source>
</evidence>
<keyword evidence="3" id="KW-1185">Reference proteome</keyword>